<comment type="domain">
    <text evidence="9">Possesses an unusual extended V-shaped dimeric structure with each monomer consisting of three distinct domains arranged along a curved 'spinal' alpha-helix. The N-terminal catalytic domain specifically recognizes the glutamate moiety of the substrate. The second domain is the NADPH-binding domain, and the third C-terminal domain is responsible for dimerization.</text>
</comment>
<protein>
    <recommendedName>
        <fullName evidence="8 9">Glutamyl-tRNA reductase</fullName>
        <shortName evidence="9">GluTR</shortName>
        <ecNumber evidence="3 9">1.2.1.70</ecNumber>
    </recommendedName>
</protein>
<dbReference type="Pfam" id="PF05201">
    <property type="entry name" value="GlutR_N"/>
    <property type="match status" value="1"/>
</dbReference>
<feature type="domain" description="Quinate/shikimate 5-dehydrogenase/glutamyl-tRNA reductase" evidence="17">
    <location>
        <begin position="171"/>
        <end position="305"/>
    </location>
</feature>
<name>L0K9I5_HALHC</name>
<dbReference type="EMBL" id="CP003359">
    <property type="protein sequence ID" value="AGB41200.1"/>
    <property type="molecule type" value="Genomic_DNA"/>
</dbReference>
<dbReference type="InterPro" id="IPR036453">
    <property type="entry name" value="GluRdtase_dimer_dom_sf"/>
</dbReference>
<feature type="coiled-coil region" evidence="15">
    <location>
        <begin position="349"/>
        <end position="386"/>
    </location>
</feature>
<dbReference type="STRING" id="748449.Halha_1254"/>
<keyword evidence="5 9" id="KW-0560">Oxidoreductase</keyword>
<comment type="miscellaneous">
    <text evidence="9">During catalysis, the active site Cys acts as a nucleophile attacking the alpha-carbonyl group of tRNA-bound glutamate with the formation of a thioester intermediate between enzyme and glutamate, and the concomitant release of tRNA(Glu). The thioester intermediate is finally reduced by direct hydride transfer from NADPH, to form the product GSA.</text>
</comment>
<evidence type="ECO:0000256" key="6">
    <source>
        <dbReference type="ARBA" id="ARBA00023244"/>
    </source>
</evidence>
<feature type="binding site" evidence="9 11">
    <location>
        <position position="120"/>
    </location>
    <ligand>
        <name>substrate</name>
    </ligand>
</feature>
<dbReference type="RefSeq" id="WP_015326922.1">
    <property type="nucleotide sequence ID" value="NC_019978.1"/>
</dbReference>
<sequence>MQLVVIGASHKTAPVEIREKFSLISSSQEEVITNIKGQVKIKEGVILSTCNRTEIYLVVSDNTIIDKIALKVFKSITDLNVDKLQEYTYVYQGVNVGKHLYKVISSLDSLVVGEDQILGQVKEAFQQANKNNLIGSYLHNLFTNAFRVGKRVRAETNIGAGATSVSYAAVELAKEIFGTLSGETVLILGAGETSELTLKSLVDHGVKGVMVSNRTYTRGQKLAAKFSGEVVKWDMLEKWIQDVDIIISSTAAPHYVLHYDQVKKAMEHRRGPLFLIDIAVPRDIEAEISGIPGVHLYDIDDLEEVIEKNISHRKDAIEDVKNIITEETTALKKWLNEQQVIPMIKKMRAEAEKIKEEELTKALKDLNQQKDAAKIMSTRINRLTNKLLHYPTVKIKELSNHDQFDDQALELIKELFSIK</sequence>
<dbReference type="SUPFAM" id="SSF51735">
    <property type="entry name" value="NAD(P)-binding Rossmann-fold domains"/>
    <property type="match status" value="1"/>
</dbReference>
<evidence type="ECO:0000256" key="1">
    <source>
        <dbReference type="ARBA" id="ARBA00005059"/>
    </source>
</evidence>
<evidence type="ECO:0000256" key="8">
    <source>
        <dbReference type="ARBA" id="ARBA00068659"/>
    </source>
</evidence>
<dbReference type="AlphaFoldDB" id="L0K9I5"/>
<dbReference type="PANTHER" id="PTHR43013:SF1">
    <property type="entry name" value="GLUTAMYL-TRNA REDUCTASE"/>
    <property type="match status" value="1"/>
</dbReference>
<evidence type="ECO:0000313" key="19">
    <source>
        <dbReference type="EMBL" id="AGB41200.1"/>
    </source>
</evidence>
<dbReference type="InterPro" id="IPR015895">
    <property type="entry name" value="4pyrrol_synth_GluRdtase_N"/>
</dbReference>
<feature type="binding site" evidence="9 11">
    <location>
        <begin position="114"/>
        <end position="116"/>
    </location>
    <ligand>
        <name>substrate</name>
    </ligand>
</feature>
<feature type="active site" description="Nucleophile" evidence="9 10">
    <location>
        <position position="50"/>
    </location>
</feature>
<dbReference type="eggNOG" id="COG0373">
    <property type="taxonomic scope" value="Bacteria"/>
</dbReference>
<evidence type="ECO:0000256" key="7">
    <source>
        <dbReference type="ARBA" id="ARBA00047464"/>
    </source>
</evidence>
<dbReference type="Proteomes" id="UP000010880">
    <property type="component" value="Chromosome"/>
</dbReference>
<dbReference type="InterPro" id="IPR015896">
    <property type="entry name" value="4pyrrol_synth_GluRdtase_dimer"/>
</dbReference>
<comment type="pathway">
    <text evidence="1 9 14">Porphyrin-containing compound metabolism; protoporphyrin-IX biosynthesis; 5-aminolevulinate from L-glutamyl-tRNA(Glu): step 1/2.</text>
</comment>
<dbReference type="SUPFAM" id="SSF69742">
    <property type="entry name" value="Glutamyl tRNA-reductase catalytic, N-terminal domain"/>
    <property type="match status" value="1"/>
</dbReference>
<dbReference type="NCBIfam" id="TIGR01035">
    <property type="entry name" value="hemA"/>
    <property type="match status" value="1"/>
</dbReference>
<dbReference type="EC" id="1.2.1.70" evidence="3 9"/>
<dbReference type="KEGG" id="hhl:Halha_1254"/>
<feature type="site" description="Important for activity" evidence="9 13">
    <location>
        <position position="99"/>
    </location>
</feature>
<keyword evidence="4 9" id="KW-0521">NADP</keyword>
<feature type="domain" description="Glutamyl-tRNA reductase N-terminal" evidence="18">
    <location>
        <begin position="6"/>
        <end position="156"/>
    </location>
</feature>
<feature type="binding site" evidence="9 11">
    <location>
        <position position="109"/>
    </location>
    <ligand>
        <name>substrate</name>
    </ligand>
</feature>
<feature type="binding site" evidence="9 11">
    <location>
        <begin position="49"/>
        <end position="52"/>
    </location>
    <ligand>
        <name>substrate</name>
    </ligand>
</feature>
<gene>
    <name evidence="9" type="primary">hemA</name>
    <name evidence="19" type="ordered locus">Halha_1254</name>
</gene>
<evidence type="ECO:0000256" key="13">
    <source>
        <dbReference type="PIRSR" id="PIRSR000445-4"/>
    </source>
</evidence>
<comment type="catalytic activity">
    <reaction evidence="7 9 14">
        <text>(S)-4-amino-5-oxopentanoate + tRNA(Glu) + NADP(+) = L-glutamyl-tRNA(Glu) + NADPH + H(+)</text>
        <dbReference type="Rhea" id="RHEA:12344"/>
        <dbReference type="Rhea" id="RHEA-COMP:9663"/>
        <dbReference type="Rhea" id="RHEA-COMP:9680"/>
        <dbReference type="ChEBI" id="CHEBI:15378"/>
        <dbReference type="ChEBI" id="CHEBI:57501"/>
        <dbReference type="ChEBI" id="CHEBI:57783"/>
        <dbReference type="ChEBI" id="CHEBI:58349"/>
        <dbReference type="ChEBI" id="CHEBI:78442"/>
        <dbReference type="ChEBI" id="CHEBI:78520"/>
        <dbReference type="EC" id="1.2.1.70"/>
    </reaction>
</comment>
<evidence type="ECO:0000256" key="11">
    <source>
        <dbReference type="PIRSR" id="PIRSR000445-2"/>
    </source>
</evidence>
<comment type="subunit">
    <text evidence="9">Homodimer.</text>
</comment>
<dbReference type="GO" id="GO:0008883">
    <property type="term" value="F:glutamyl-tRNA reductase activity"/>
    <property type="evidence" value="ECO:0007669"/>
    <property type="project" value="UniProtKB-UniRule"/>
</dbReference>
<dbReference type="InterPro" id="IPR018214">
    <property type="entry name" value="GluRdtase_CS"/>
</dbReference>
<evidence type="ECO:0000259" key="17">
    <source>
        <dbReference type="Pfam" id="PF01488"/>
    </source>
</evidence>
<evidence type="ECO:0000256" key="4">
    <source>
        <dbReference type="ARBA" id="ARBA00022857"/>
    </source>
</evidence>
<evidence type="ECO:0000256" key="14">
    <source>
        <dbReference type="RuleBase" id="RU000584"/>
    </source>
</evidence>
<dbReference type="Gene3D" id="3.40.50.720">
    <property type="entry name" value="NAD(P)-binding Rossmann-like Domain"/>
    <property type="match status" value="1"/>
</dbReference>
<dbReference type="FunFam" id="3.30.460.30:FF:000001">
    <property type="entry name" value="Glutamyl-tRNA reductase"/>
    <property type="match status" value="1"/>
</dbReference>
<evidence type="ECO:0000256" key="2">
    <source>
        <dbReference type="ARBA" id="ARBA00005916"/>
    </source>
</evidence>
<dbReference type="HAMAP" id="MF_00087">
    <property type="entry name" value="Glu_tRNA_reductase"/>
    <property type="match status" value="1"/>
</dbReference>
<reference evidence="20" key="1">
    <citation type="submission" date="2012-02" db="EMBL/GenBank/DDBJ databases">
        <title>The complete genome of Halobacteroides halobius DSM 5150.</title>
        <authorList>
            <person name="Lucas S."/>
            <person name="Copeland A."/>
            <person name="Lapidus A."/>
            <person name="Glavina del Rio T."/>
            <person name="Dalin E."/>
            <person name="Tice H."/>
            <person name="Bruce D."/>
            <person name="Goodwin L."/>
            <person name="Pitluck S."/>
            <person name="Peters L."/>
            <person name="Mikhailova N."/>
            <person name="Gu W."/>
            <person name="Kyrpides N."/>
            <person name="Mavromatis K."/>
            <person name="Ivanova N."/>
            <person name="Brettin T."/>
            <person name="Detter J.C."/>
            <person name="Han C."/>
            <person name="Larimer F."/>
            <person name="Land M."/>
            <person name="Hauser L."/>
            <person name="Markowitz V."/>
            <person name="Cheng J.-F."/>
            <person name="Hugenholtz P."/>
            <person name="Woyke T."/>
            <person name="Wu D."/>
            <person name="Tindall B."/>
            <person name="Pomrenke H."/>
            <person name="Brambilla E."/>
            <person name="Klenk H.-P."/>
            <person name="Eisen J.A."/>
        </authorList>
    </citation>
    <scope>NUCLEOTIDE SEQUENCE [LARGE SCALE GENOMIC DNA]</scope>
    <source>
        <strain evidence="20">ATCC 35273 / DSM 5150 / MD-1</strain>
    </source>
</reference>
<evidence type="ECO:0000259" key="18">
    <source>
        <dbReference type="Pfam" id="PF05201"/>
    </source>
</evidence>
<comment type="similarity">
    <text evidence="2 9 14">Belongs to the glutamyl-tRNA reductase family.</text>
</comment>
<evidence type="ECO:0000256" key="10">
    <source>
        <dbReference type="PIRSR" id="PIRSR000445-1"/>
    </source>
</evidence>
<dbReference type="FunFam" id="3.40.50.720:FF:000031">
    <property type="entry name" value="Glutamyl-tRNA reductase"/>
    <property type="match status" value="1"/>
</dbReference>
<evidence type="ECO:0000256" key="5">
    <source>
        <dbReference type="ARBA" id="ARBA00023002"/>
    </source>
</evidence>
<evidence type="ECO:0000256" key="12">
    <source>
        <dbReference type="PIRSR" id="PIRSR000445-3"/>
    </source>
</evidence>
<dbReference type="PIRSF" id="PIRSF000445">
    <property type="entry name" value="4pyrrol_synth_GluRdtase"/>
    <property type="match status" value="1"/>
</dbReference>
<evidence type="ECO:0000259" key="16">
    <source>
        <dbReference type="Pfam" id="PF00745"/>
    </source>
</evidence>
<dbReference type="CDD" id="cd05213">
    <property type="entry name" value="NAD_bind_Glutamyl_tRNA_reduct"/>
    <property type="match status" value="1"/>
</dbReference>
<dbReference type="PROSITE" id="PS00747">
    <property type="entry name" value="GLUTR"/>
    <property type="match status" value="1"/>
</dbReference>
<dbReference type="InterPro" id="IPR036291">
    <property type="entry name" value="NAD(P)-bd_dom_sf"/>
</dbReference>
<keyword evidence="15" id="KW-0175">Coiled coil</keyword>
<dbReference type="PATRIC" id="fig|748449.3.peg.1214"/>
<dbReference type="OrthoDB" id="110209at2"/>
<dbReference type="InterPro" id="IPR006151">
    <property type="entry name" value="Shikm_DH/Glu-tRNA_Rdtase"/>
</dbReference>
<keyword evidence="6 9" id="KW-0627">Porphyrin biosynthesis</keyword>
<evidence type="ECO:0000313" key="20">
    <source>
        <dbReference type="Proteomes" id="UP000010880"/>
    </source>
</evidence>
<dbReference type="InterPro" id="IPR000343">
    <property type="entry name" value="4pyrrol_synth_GluRdtase"/>
</dbReference>
<dbReference type="GO" id="GO:0050661">
    <property type="term" value="F:NADP binding"/>
    <property type="evidence" value="ECO:0007669"/>
    <property type="project" value="InterPro"/>
</dbReference>
<dbReference type="Pfam" id="PF00745">
    <property type="entry name" value="GlutR_dimer"/>
    <property type="match status" value="1"/>
</dbReference>
<dbReference type="InterPro" id="IPR036343">
    <property type="entry name" value="GluRdtase_N_sf"/>
</dbReference>
<dbReference type="Gene3D" id="3.30.460.30">
    <property type="entry name" value="Glutamyl-tRNA reductase, N-terminal domain"/>
    <property type="match status" value="1"/>
</dbReference>
<dbReference type="UniPathway" id="UPA00251">
    <property type="reaction ID" value="UER00316"/>
</dbReference>
<dbReference type="Pfam" id="PF01488">
    <property type="entry name" value="Shikimate_DH"/>
    <property type="match status" value="1"/>
</dbReference>
<dbReference type="SUPFAM" id="SSF69075">
    <property type="entry name" value="Glutamyl tRNA-reductase dimerization domain"/>
    <property type="match status" value="1"/>
</dbReference>
<accession>L0K9I5</accession>
<comment type="function">
    <text evidence="9">Catalyzes the NADPH-dependent reduction of glutamyl-tRNA(Glu) to glutamate 1-semialdehyde (GSA).</text>
</comment>
<dbReference type="HOGENOM" id="CLU_035113_2_2_9"/>
<feature type="domain" description="Tetrapyrrole biosynthesis glutamyl-tRNA reductase dimerisation" evidence="16">
    <location>
        <begin position="320"/>
        <end position="417"/>
    </location>
</feature>
<evidence type="ECO:0000256" key="3">
    <source>
        <dbReference type="ARBA" id="ARBA00012970"/>
    </source>
</evidence>
<proteinExistence type="inferred from homology"/>
<evidence type="ECO:0000256" key="9">
    <source>
        <dbReference type="HAMAP-Rule" id="MF_00087"/>
    </source>
</evidence>
<organism evidence="19 20">
    <name type="scientific">Halobacteroides halobius (strain ATCC 35273 / DSM 5150 / MD-1)</name>
    <dbReference type="NCBI Taxonomy" id="748449"/>
    <lineage>
        <taxon>Bacteria</taxon>
        <taxon>Bacillati</taxon>
        <taxon>Bacillota</taxon>
        <taxon>Clostridia</taxon>
        <taxon>Halanaerobiales</taxon>
        <taxon>Halobacteroidaceae</taxon>
        <taxon>Halobacteroides</taxon>
    </lineage>
</organism>
<dbReference type="PANTHER" id="PTHR43013">
    <property type="entry name" value="GLUTAMYL-TRNA REDUCTASE"/>
    <property type="match status" value="1"/>
</dbReference>
<evidence type="ECO:0000256" key="15">
    <source>
        <dbReference type="SAM" id="Coils"/>
    </source>
</evidence>
<dbReference type="GO" id="GO:0019353">
    <property type="term" value="P:protoporphyrinogen IX biosynthetic process from glutamate"/>
    <property type="evidence" value="ECO:0007669"/>
    <property type="project" value="TreeGrafter"/>
</dbReference>
<keyword evidence="20" id="KW-1185">Reference proteome</keyword>
<feature type="binding site" evidence="9 12">
    <location>
        <begin position="189"/>
        <end position="194"/>
    </location>
    <ligand>
        <name>NADP(+)</name>
        <dbReference type="ChEBI" id="CHEBI:58349"/>
    </ligand>
</feature>